<dbReference type="GO" id="GO:0005886">
    <property type="term" value="C:plasma membrane"/>
    <property type="evidence" value="ECO:0007669"/>
    <property type="project" value="UniProtKB-SubCell"/>
</dbReference>
<evidence type="ECO:0000256" key="5">
    <source>
        <dbReference type="ARBA" id="ARBA00022729"/>
    </source>
</evidence>
<dbReference type="Proteomes" id="UP000674318">
    <property type="component" value="Chromosome 35"/>
</dbReference>
<organism evidence="14 15">
    <name type="scientific">Porcisia hertigi</name>
    <dbReference type="NCBI Taxonomy" id="2761500"/>
    <lineage>
        <taxon>Eukaryota</taxon>
        <taxon>Discoba</taxon>
        <taxon>Euglenozoa</taxon>
        <taxon>Kinetoplastea</taxon>
        <taxon>Metakinetoplastina</taxon>
        <taxon>Trypanosomatida</taxon>
        <taxon>Trypanosomatidae</taxon>
        <taxon>Leishmaniinae</taxon>
        <taxon>Porcisia</taxon>
    </lineage>
</organism>
<evidence type="ECO:0000256" key="3">
    <source>
        <dbReference type="ARBA" id="ARBA00022475"/>
    </source>
</evidence>
<feature type="transmembrane region" description="Helical" evidence="12">
    <location>
        <begin position="656"/>
        <end position="679"/>
    </location>
</feature>
<dbReference type="InterPro" id="IPR040326">
    <property type="entry name" value="HAP2/GCS1"/>
</dbReference>
<evidence type="ECO:0000256" key="4">
    <source>
        <dbReference type="ARBA" id="ARBA00022692"/>
    </source>
</evidence>
<keyword evidence="6 12" id="KW-1133">Transmembrane helix</keyword>
<evidence type="ECO:0000313" key="15">
    <source>
        <dbReference type="Proteomes" id="UP000674318"/>
    </source>
</evidence>
<feature type="region of interest" description="Disordered" evidence="11">
    <location>
        <begin position="693"/>
        <end position="744"/>
    </location>
</feature>
<dbReference type="GO" id="GO:0008289">
    <property type="term" value="F:lipid binding"/>
    <property type="evidence" value="ECO:0007669"/>
    <property type="project" value="UniProtKB-KW"/>
</dbReference>
<feature type="compositionally biased region" description="Polar residues" evidence="11">
    <location>
        <begin position="722"/>
        <end position="744"/>
    </location>
</feature>
<evidence type="ECO:0000313" key="14">
    <source>
        <dbReference type="EMBL" id="KAG5492470.1"/>
    </source>
</evidence>
<proteinExistence type="inferred from homology"/>
<protein>
    <recommendedName>
        <fullName evidence="13">Generative cell specific-1/HAP2 domain-containing protein</fullName>
    </recommendedName>
</protein>
<evidence type="ECO:0000256" key="11">
    <source>
        <dbReference type="SAM" id="MobiDB-lite"/>
    </source>
</evidence>
<keyword evidence="10" id="KW-0278">Fertilization</keyword>
<evidence type="ECO:0000256" key="12">
    <source>
        <dbReference type="SAM" id="Phobius"/>
    </source>
</evidence>
<comment type="subcellular location">
    <subcellularLocation>
        <location evidence="1">Cell membrane</location>
        <topology evidence="1">Single-pass type I membrane protein</topology>
    </subcellularLocation>
</comment>
<dbReference type="GeneID" id="94287174"/>
<dbReference type="PANTHER" id="PTHR31764">
    <property type="entry name" value="PROTEIN HAPLESS 2"/>
    <property type="match status" value="1"/>
</dbReference>
<keyword evidence="7" id="KW-0446">Lipid-binding</keyword>
<dbReference type="Pfam" id="PF10699">
    <property type="entry name" value="HAP2-GCS1"/>
    <property type="match status" value="1"/>
</dbReference>
<evidence type="ECO:0000256" key="6">
    <source>
        <dbReference type="ARBA" id="ARBA00022989"/>
    </source>
</evidence>
<evidence type="ECO:0000256" key="7">
    <source>
        <dbReference type="ARBA" id="ARBA00023121"/>
    </source>
</evidence>
<keyword evidence="8 12" id="KW-0472">Membrane</keyword>
<keyword evidence="5" id="KW-0732">Signal</keyword>
<feature type="domain" description="Generative cell specific-1/HAP2" evidence="13">
    <location>
        <begin position="140"/>
        <end position="655"/>
    </location>
</feature>
<evidence type="ECO:0000256" key="2">
    <source>
        <dbReference type="ARBA" id="ARBA00010929"/>
    </source>
</evidence>
<dbReference type="AlphaFoldDB" id="A0A836L2Z5"/>
<keyword evidence="15" id="KW-1185">Reference proteome</keyword>
<evidence type="ECO:0000256" key="8">
    <source>
        <dbReference type="ARBA" id="ARBA00023136"/>
    </source>
</evidence>
<evidence type="ECO:0000256" key="10">
    <source>
        <dbReference type="ARBA" id="ARBA00023279"/>
    </source>
</evidence>
<dbReference type="PANTHER" id="PTHR31764:SF0">
    <property type="entry name" value="GENERATIVE CELL SPECIFIC-1_HAP2 DOMAIN-CONTAINING PROTEIN"/>
    <property type="match status" value="1"/>
</dbReference>
<sequence>MACHPAAVENAMWHYYICRPQGSKTRVLLSSCASLFGTMCGCFALIVALIALALTCQDVFISLALLMCCIALRSVRTYLAAPAPFLRCCSRQPRQRAFTLRTRRVVLFLMLFICLARPTRSAFVASSRISYCSDPGDEKMNCTRKIVVTVTVEGGQLPNEESLVFLNSARDMTVGLNGTPVEFSPIHITTSRSAVRYRYPLFYVQNYNAKPYEAFVKGALFSQCNAEFSEGKATCGIAYDLKGKAIAYSQGFCCECSMCQTVGFCPPSARARAACSVAGDFTTASCLRFGDRWYSGYSIGSYVTWYTLNLTLSRNASRGSHGVGSAKRAMVQKAVMHLSPSNKGDRAGSGWDVSAAILGNYAPSDQPFDFSSHMMFVPAMPQDDPRLTAGAAEWMLLPSHFVTLNGRECNKIGTSYEAFVSQGNMCSLSPGSCLKSQLEDYRTADLGRIAAGKKGLYMATSVGNFSFEDRETPSPFLSYFSSSPAATMVSITASADDLEYIVGLASGKIVSAAVNKPVLEADSRDGVMTVVVRNTASVTGRLVVGTLNCSSGVFPMTAQVLSLSAQQESALTFNVYMQNNKTPRDASCTVVVRNAEEVITDSRIVSWKVSSTMFTNGTQGGSADREDATSTEESSAVSCKNCRKLDMSCAVNRFCLGLVFLNAFVYLLIAAAVVCVFFFRRTVCCCFYGEASHSHGDHHSGNNGNIHSKAVTRPPEDRSRVHQVSGSASSSLRPVAQASLTPPRSPLVSSIMSNPAMMYRTTSPFSTFDGRMGLAPARAFPAAPVPVSPHLSAIAQSLVLSPPSVWYPYGGDAVVFPEEDRFLVAHDFPSLPPESAALFMSPLTPLRETRVGSLCNGYADIAAPAFPCNPVLPLRRSPFPECHSPDM</sequence>
<dbReference type="RefSeq" id="XP_067753254.1">
    <property type="nucleotide sequence ID" value="XM_067897097.1"/>
</dbReference>
<feature type="transmembrane region" description="Helical" evidence="12">
    <location>
        <begin position="27"/>
        <end position="54"/>
    </location>
</feature>
<keyword evidence="9" id="KW-1015">Disulfide bond</keyword>
<evidence type="ECO:0000256" key="9">
    <source>
        <dbReference type="ARBA" id="ARBA00023157"/>
    </source>
</evidence>
<comment type="similarity">
    <text evidence="2">Belongs to the HAP2/GCS1 family.</text>
</comment>
<dbReference type="EMBL" id="JAFJZO010000035">
    <property type="protein sequence ID" value="KAG5492470.1"/>
    <property type="molecule type" value="Genomic_DNA"/>
</dbReference>
<reference evidence="14 15" key="1">
    <citation type="submission" date="2021-02" db="EMBL/GenBank/DDBJ databases">
        <title>Porcisia hertigi Genome sequencing and assembly.</title>
        <authorList>
            <person name="Almutairi H."/>
            <person name="Gatherer D."/>
        </authorList>
    </citation>
    <scope>NUCLEOTIDE SEQUENCE [LARGE SCALE GENOMIC DNA]</scope>
    <source>
        <strain evidence="14 15">C119</strain>
    </source>
</reference>
<keyword evidence="3" id="KW-1003">Cell membrane</keyword>
<dbReference type="InterPro" id="IPR018928">
    <property type="entry name" value="HAP2/GCS1_dom"/>
</dbReference>
<dbReference type="KEGG" id="phet:94287174"/>
<dbReference type="GO" id="GO:0007338">
    <property type="term" value="P:single fertilization"/>
    <property type="evidence" value="ECO:0007669"/>
    <property type="project" value="UniProtKB-KW"/>
</dbReference>
<comment type="caution">
    <text evidence="14">The sequence shown here is derived from an EMBL/GenBank/DDBJ whole genome shotgun (WGS) entry which is preliminary data.</text>
</comment>
<accession>A0A836L2Z5</accession>
<dbReference type="OrthoDB" id="272303at2759"/>
<evidence type="ECO:0000256" key="1">
    <source>
        <dbReference type="ARBA" id="ARBA00004251"/>
    </source>
</evidence>
<evidence type="ECO:0000259" key="13">
    <source>
        <dbReference type="Pfam" id="PF10699"/>
    </source>
</evidence>
<name>A0A836L2Z5_9TRYP</name>
<keyword evidence="4 12" id="KW-0812">Transmembrane</keyword>
<gene>
    <name evidence="14" type="ORF">JKF63_01048</name>
</gene>